<feature type="region of interest" description="Disordered" evidence="1">
    <location>
        <begin position="1"/>
        <end position="22"/>
    </location>
</feature>
<protein>
    <submittedName>
        <fullName evidence="2">Uncharacterized protein</fullName>
    </submittedName>
</protein>
<proteinExistence type="predicted"/>
<gene>
    <name evidence="2" type="ORF">KVT40_003404</name>
</gene>
<feature type="compositionally biased region" description="Basic and acidic residues" evidence="1">
    <location>
        <begin position="1"/>
        <end position="10"/>
    </location>
</feature>
<evidence type="ECO:0000313" key="3">
    <source>
        <dbReference type="Proteomes" id="UP000809789"/>
    </source>
</evidence>
<name>A0A8K0L4H6_9PEZI</name>
<comment type="caution">
    <text evidence="2">The sequence shown here is derived from an EMBL/GenBank/DDBJ whole genome shotgun (WGS) entry which is preliminary data.</text>
</comment>
<organism evidence="2 3">
    <name type="scientific">Elsinoe batatas</name>
    <dbReference type="NCBI Taxonomy" id="2601811"/>
    <lineage>
        <taxon>Eukaryota</taxon>
        <taxon>Fungi</taxon>
        <taxon>Dikarya</taxon>
        <taxon>Ascomycota</taxon>
        <taxon>Pezizomycotina</taxon>
        <taxon>Dothideomycetes</taxon>
        <taxon>Dothideomycetidae</taxon>
        <taxon>Myriangiales</taxon>
        <taxon>Elsinoaceae</taxon>
        <taxon>Elsinoe</taxon>
    </lineage>
</organism>
<accession>A0A8K0L4H6</accession>
<feature type="compositionally biased region" description="Basic and acidic residues" evidence="1">
    <location>
        <begin position="123"/>
        <end position="151"/>
    </location>
</feature>
<keyword evidence="3" id="KW-1185">Reference proteome</keyword>
<reference evidence="2" key="1">
    <citation type="submission" date="2021-07" db="EMBL/GenBank/DDBJ databases">
        <title>Elsinoe batatas strain:CRI-CJ2 Genome sequencing and assembly.</title>
        <authorList>
            <person name="Huang L."/>
        </authorList>
    </citation>
    <scope>NUCLEOTIDE SEQUENCE</scope>
    <source>
        <strain evidence="2">CRI-CJ2</strain>
    </source>
</reference>
<evidence type="ECO:0000256" key="1">
    <source>
        <dbReference type="SAM" id="MobiDB-lite"/>
    </source>
</evidence>
<dbReference type="EMBL" id="JAESVG020000003">
    <property type="protein sequence ID" value="KAG8629539.1"/>
    <property type="molecule type" value="Genomic_DNA"/>
</dbReference>
<feature type="region of interest" description="Disordered" evidence="1">
    <location>
        <begin position="120"/>
        <end position="154"/>
    </location>
</feature>
<dbReference type="AlphaFoldDB" id="A0A8K0L4H6"/>
<dbReference type="Proteomes" id="UP000809789">
    <property type="component" value="Unassembled WGS sequence"/>
</dbReference>
<evidence type="ECO:0000313" key="2">
    <source>
        <dbReference type="EMBL" id="KAG8629539.1"/>
    </source>
</evidence>
<sequence>MSDHETRTDAADDSSDESILSAYSESLSDGAYTEAHVKLTSPSFSNGFSKFPQIMSEQGIEPYEVFVEVESMALDLEMWTEETYSRQYELSIERLQNEIKELKATRSENDEDLAELSGELQELQEKHARNEEKIAKREKRQERRLRNEDKATRRRWAQIEMEEEAARARGKVSPKG</sequence>